<accession>A0AAD8PSF2</accession>
<evidence type="ECO:0000313" key="4">
    <source>
        <dbReference type="Proteomes" id="UP001230504"/>
    </source>
</evidence>
<dbReference type="InterPro" id="IPR036291">
    <property type="entry name" value="NAD(P)-bd_dom_sf"/>
</dbReference>
<reference evidence="3" key="1">
    <citation type="submission" date="2021-06" db="EMBL/GenBank/DDBJ databases">
        <title>Comparative genomics, transcriptomics and evolutionary studies reveal genomic signatures of adaptation to plant cell wall in hemibiotrophic fungi.</title>
        <authorList>
            <consortium name="DOE Joint Genome Institute"/>
            <person name="Baroncelli R."/>
            <person name="Diaz J.F."/>
            <person name="Benocci T."/>
            <person name="Peng M."/>
            <person name="Battaglia E."/>
            <person name="Haridas S."/>
            <person name="Andreopoulos W."/>
            <person name="Labutti K."/>
            <person name="Pangilinan J."/>
            <person name="Floch G.L."/>
            <person name="Makela M.R."/>
            <person name="Henrissat B."/>
            <person name="Grigoriev I.V."/>
            <person name="Crouch J.A."/>
            <person name="De Vries R.P."/>
            <person name="Sukno S.A."/>
            <person name="Thon M.R."/>
        </authorList>
    </citation>
    <scope>NUCLEOTIDE SEQUENCE</scope>
    <source>
        <strain evidence="3">CBS 125086</strain>
    </source>
</reference>
<comment type="similarity">
    <text evidence="1">Belongs to the short-chain dehydrogenases/reductases (SDR) family.</text>
</comment>
<evidence type="ECO:0008006" key="5">
    <source>
        <dbReference type="Google" id="ProtNLM"/>
    </source>
</evidence>
<dbReference type="Pfam" id="PF00106">
    <property type="entry name" value="adh_short"/>
    <property type="match status" value="1"/>
</dbReference>
<gene>
    <name evidence="3" type="ORF">LY79DRAFT_582267</name>
</gene>
<protein>
    <recommendedName>
        <fullName evidence="5">Short-chain dehydrogenase</fullName>
    </recommendedName>
</protein>
<keyword evidence="2" id="KW-0560">Oxidoreductase</keyword>
<sequence length="249" mass="26618">MLRAAPFSSLAQASPAELILVARPEAKVAPVIEEINTIDPSIRATFVAVDVAKQDSVRAAAASILEDPKIPKIDVVINCAGIMYLPEFTTDAKGNELQFSSSHIGHFLLANLLMPKILAAGENARIINIASHRHQISDVWQSKTANILFPVELARQLKNRGIVSLSVHPGSIANTGLFNYVPMTEFDSGDKISRKNTGLPFAIDTSFKTVSQGCSSAVAAALSPELAANSGSYIQNCQVGTPREYALYG</sequence>
<dbReference type="RefSeq" id="XP_060410977.1">
    <property type="nucleotide sequence ID" value="XM_060560244.1"/>
</dbReference>
<dbReference type="Gene3D" id="3.40.50.720">
    <property type="entry name" value="NAD(P)-binding Rossmann-like Domain"/>
    <property type="match status" value="1"/>
</dbReference>
<name>A0AAD8PSF2_9PEZI</name>
<evidence type="ECO:0000313" key="3">
    <source>
        <dbReference type="EMBL" id="KAK1579889.1"/>
    </source>
</evidence>
<organism evidence="3 4">
    <name type="scientific">Colletotrichum navitas</name>
    <dbReference type="NCBI Taxonomy" id="681940"/>
    <lineage>
        <taxon>Eukaryota</taxon>
        <taxon>Fungi</taxon>
        <taxon>Dikarya</taxon>
        <taxon>Ascomycota</taxon>
        <taxon>Pezizomycotina</taxon>
        <taxon>Sordariomycetes</taxon>
        <taxon>Hypocreomycetidae</taxon>
        <taxon>Glomerellales</taxon>
        <taxon>Glomerellaceae</taxon>
        <taxon>Colletotrichum</taxon>
        <taxon>Colletotrichum graminicola species complex</taxon>
    </lineage>
</organism>
<dbReference type="SUPFAM" id="SSF51735">
    <property type="entry name" value="NAD(P)-binding Rossmann-fold domains"/>
    <property type="match status" value="1"/>
</dbReference>
<evidence type="ECO:0000256" key="1">
    <source>
        <dbReference type="ARBA" id="ARBA00006484"/>
    </source>
</evidence>
<dbReference type="PANTHER" id="PTHR24320:SF283">
    <property type="entry name" value="RETINOL DEHYDROGENASE 11"/>
    <property type="match status" value="1"/>
</dbReference>
<evidence type="ECO:0000256" key="2">
    <source>
        <dbReference type="ARBA" id="ARBA00023002"/>
    </source>
</evidence>
<comment type="caution">
    <text evidence="3">The sequence shown here is derived from an EMBL/GenBank/DDBJ whole genome shotgun (WGS) entry which is preliminary data.</text>
</comment>
<dbReference type="EMBL" id="JAHLJV010000061">
    <property type="protein sequence ID" value="KAK1579889.1"/>
    <property type="molecule type" value="Genomic_DNA"/>
</dbReference>
<proteinExistence type="inferred from homology"/>
<dbReference type="GO" id="GO:0016491">
    <property type="term" value="F:oxidoreductase activity"/>
    <property type="evidence" value="ECO:0007669"/>
    <property type="project" value="UniProtKB-KW"/>
</dbReference>
<dbReference type="InterPro" id="IPR002347">
    <property type="entry name" value="SDR_fam"/>
</dbReference>
<dbReference type="AlphaFoldDB" id="A0AAD8PSF2"/>
<dbReference type="GeneID" id="85444484"/>
<dbReference type="PANTHER" id="PTHR24320">
    <property type="entry name" value="RETINOL DEHYDROGENASE"/>
    <property type="match status" value="1"/>
</dbReference>
<keyword evidence="4" id="KW-1185">Reference proteome</keyword>
<dbReference type="Proteomes" id="UP001230504">
    <property type="component" value="Unassembled WGS sequence"/>
</dbReference>